<dbReference type="NCBIfam" id="NF005367">
    <property type="entry name" value="PRK06895.1"/>
    <property type="match status" value="1"/>
</dbReference>
<dbReference type="SUPFAM" id="SSF52317">
    <property type="entry name" value="Class I glutamine amidotransferase-like"/>
    <property type="match status" value="1"/>
</dbReference>
<sequence length="203" mass="23214">MQQTMKKATNLLIIDNHDSFTFNLVDLLRKIGVPMKVGLTEQLVLDEVENFSHILISPGPDVPRAYPQTFEMLERFLQTKSILGVCLGHQTLCEFFGGELYNLNEVRHGQQRPLIQISDNPLFDGLPERFNIGLYHSWAISQKSLENTPLVATAVCDQNVLMAFKHQHLPVYGVQFHPESFITEHGEQMLRNWLNIDDKSKLA</sequence>
<keyword evidence="3" id="KW-0456">Lyase</keyword>
<evidence type="ECO:0000259" key="2">
    <source>
        <dbReference type="Pfam" id="PF00117"/>
    </source>
</evidence>
<dbReference type="AlphaFoldDB" id="A0A448TZQ1"/>
<dbReference type="GO" id="GO:0000162">
    <property type="term" value="P:L-tryptophan biosynthetic process"/>
    <property type="evidence" value="ECO:0007669"/>
    <property type="project" value="TreeGrafter"/>
</dbReference>
<dbReference type="GO" id="GO:0046654">
    <property type="term" value="P:tetrahydrofolate biosynthetic process"/>
    <property type="evidence" value="ECO:0007669"/>
    <property type="project" value="TreeGrafter"/>
</dbReference>
<dbReference type="EC" id="4.1.3.27" evidence="3"/>
<accession>A0A448TZQ1</accession>
<dbReference type="PRINTS" id="PR00097">
    <property type="entry name" value="ANTSNTHASEII"/>
</dbReference>
<name>A0A448TZQ1_ACTPL</name>
<keyword evidence="1" id="KW-0315">Glutamine amidotransferase</keyword>
<dbReference type="PROSITE" id="PS51273">
    <property type="entry name" value="GATASE_TYPE_1"/>
    <property type="match status" value="1"/>
</dbReference>
<proteinExistence type="predicted"/>
<dbReference type="PANTHER" id="PTHR43418:SF4">
    <property type="entry name" value="MULTIFUNCTIONAL TRYPTOPHAN BIOSYNTHESIS PROTEIN"/>
    <property type="match status" value="1"/>
</dbReference>
<dbReference type="InterPro" id="IPR029062">
    <property type="entry name" value="Class_I_gatase-like"/>
</dbReference>
<evidence type="ECO:0000313" key="3">
    <source>
        <dbReference type="EMBL" id="VEJ17154.1"/>
    </source>
</evidence>
<dbReference type="Pfam" id="PF00117">
    <property type="entry name" value="GATase"/>
    <property type="match status" value="1"/>
</dbReference>
<dbReference type="Proteomes" id="UP000275510">
    <property type="component" value="Chromosome"/>
</dbReference>
<dbReference type="GO" id="GO:0005829">
    <property type="term" value="C:cytosol"/>
    <property type="evidence" value="ECO:0007669"/>
    <property type="project" value="TreeGrafter"/>
</dbReference>
<organism evidence="3 4">
    <name type="scientific">Actinobacillus pleuropneumoniae</name>
    <name type="common">Haemophilus pleuropneumoniae</name>
    <dbReference type="NCBI Taxonomy" id="715"/>
    <lineage>
        <taxon>Bacteria</taxon>
        <taxon>Pseudomonadati</taxon>
        <taxon>Pseudomonadota</taxon>
        <taxon>Gammaproteobacteria</taxon>
        <taxon>Pasteurellales</taxon>
        <taxon>Pasteurellaceae</taxon>
        <taxon>Actinobacillus</taxon>
    </lineage>
</organism>
<dbReference type="GO" id="GO:0004049">
    <property type="term" value="F:anthranilate synthase activity"/>
    <property type="evidence" value="ECO:0007669"/>
    <property type="project" value="UniProtKB-EC"/>
</dbReference>
<reference evidence="3 4" key="1">
    <citation type="submission" date="2018-12" db="EMBL/GenBank/DDBJ databases">
        <authorList>
            <consortium name="Pathogen Informatics"/>
        </authorList>
    </citation>
    <scope>NUCLEOTIDE SEQUENCE [LARGE SCALE GENOMIC DNA]</scope>
    <source>
        <strain evidence="3 4">NCTC10976</strain>
    </source>
</reference>
<dbReference type="GO" id="GO:0046820">
    <property type="term" value="F:4-amino-4-deoxychorismate synthase activity"/>
    <property type="evidence" value="ECO:0007669"/>
    <property type="project" value="TreeGrafter"/>
</dbReference>
<dbReference type="InterPro" id="IPR017926">
    <property type="entry name" value="GATASE"/>
</dbReference>
<dbReference type="RefSeq" id="WP_005601635.1">
    <property type="nucleotide sequence ID" value="NZ_CBDBSX010000197.1"/>
</dbReference>
<evidence type="ECO:0000313" key="4">
    <source>
        <dbReference type="Proteomes" id="UP000275510"/>
    </source>
</evidence>
<dbReference type="InterPro" id="IPR006221">
    <property type="entry name" value="TrpG/PapA_dom"/>
</dbReference>
<dbReference type="PRINTS" id="PR00096">
    <property type="entry name" value="GATASE"/>
</dbReference>
<dbReference type="CDD" id="cd01743">
    <property type="entry name" value="GATase1_Anthranilate_Synthase"/>
    <property type="match status" value="1"/>
</dbReference>
<dbReference type="Gene3D" id="3.40.50.880">
    <property type="match status" value="1"/>
</dbReference>
<dbReference type="NCBIfam" id="TIGR00566">
    <property type="entry name" value="trpG_papA"/>
    <property type="match status" value="1"/>
</dbReference>
<evidence type="ECO:0000256" key="1">
    <source>
        <dbReference type="ARBA" id="ARBA00022962"/>
    </source>
</evidence>
<dbReference type="InterPro" id="IPR050472">
    <property type="entry name" value="Anth_synth/Amidotransfase"/>
</dbReference>
<dbReference type="EMBL" id="LR134515">
    <property type="protein sequence ID" value="VEJ17154.1"/>
    <property type="molecule type" value="Genomic_DNA"/>
</dbReference>
<gene>
    <name evidence="3" type="primary">trpG</name>
    <name evidence="3" type="ORF">NCTC10976_01264</name>
</gene>
<dbReference type="PANTHER" id="PTHR43418">
    <property type="entry name" value="MULTIFUNCTIONAL TRYPTOPHAN BIOSYNTHESIS PROTEIN-RELATED"/>
    <property type="match status" value="1"/>
</dbReference>
<feature type="domain" description="Glutamine amidotransferase" evidence="2">
    <location>
        <begin position="12"/>
        <end position="194"/>
    </location>
</feature>
<protein>
    <submittedName>
        <fullName evidence="3">Anthranilate synthase component II</fullName>
        <ecNumber evidence="3">4.1.3.27</ecNumber>
    </submittedName>
</protein>